<evidence type="ECO:0008006" key="9">
    <source>
        <dbReference type="Google" id="ProtNLM"/>
    </source>
</evidence>
<comment type="similarity">
    <text evidence="2">Belongs to the nematode receptor-like protein srd family.</text>
</comment>
<dbReference type="Proteomes" id="UP001432027">
    <property type="component" value="Unassembled WGS sequence"/>
</dbReference>
<comment type="caution">
    <text evidence="7">The sequence shown here is derived from an EMBL/GenBank/DDBJ whole genome shotgun (WGS) entry which is preliminary data.</text>
</comment>
<dbReference type="EMBL" id="BTSX01000004">
    <property type="protein sequence ID" value="GMS93250.1"/>
    <property type="molecule type" value="Genomic_DNA"/>
</dbReference>
<evidence type="ECO:0000256" key="6">
    <source>
        <dbReference type="SAM" id="Phobius"/>
    </source>
</evidence>
<organism evidence="7 8">
    <name type="scientific">Pristionchus entomophagus</name>
    <dbReference type="NCBI Taxonomy" id="358040"/>
    <lineage>
        <taxon>Eukaryota</taxon>
        <taxon>Metazoa</taxon>
        <taxon>Ecdysozoa</taxon>
        <taxon>Nematoda</taxon>
        <taxon>Chromadorea</taxon>
        <taxon>Rhabditida</taxon>
        <taxon>Rhabditina</taxon>
        <taxon>Diplogasteromorpha</taxon>
        <taxon>Diplogasteroidea</taxon>
        <taxon>Neodiplogasteridae</taxon>
        <taxon>Pristionchus</taxon>
    </lineage>
</organism>
<accession>A0AAV5TDI0</accession>
<sequence length="98" mass="10910">HIHHKIGPLINLCYTSGSAIPVTISVFVVRRKVIRILSGEKGSMSEQTANMHRTLVKVLTQQACLPVLFAITVSGFIMEKCDLFHSPFIENFILVVSM</sequence>
<evidence type="ECO:0000256" key="1">
    <source>
        <dbReference type="ARBA" id="ARBA00004141"/>
    </source>
</evidence>
<feature type="non-terminal residue" evidence="7">
    <location>
        <position position="1"/>
    </location>
</feature>
<keyword evidence="3 6" id="KW-0812">Transmembrane</keyword>
<dbReference type="InterPro" id="IPR019421">
    <property type="entry name" value="7TM_GPCR_serpentine_rcpt_Srd"/>
</dbReference>
<comment type="subcellular location">
    <subcellularLocation>
        <location evidence="1">Membrane</location>
        <topology evidence="1">Multi-pass membrane protein</topology>
    </subcellularLocation>
</comment>
<dbReference type="GO" id="GO:0016020">
    <property type="term" value="C:membrane"/>
    <property type="evidence" value="ECO:0007669"/>
    <property type="project" value="UniProtKB-SubCell"/>
</dbReference>
<proteinExistence type="inferred from homology"/>
<evidence type="ECO:0000256" key="3">
    <source>
        <dbReference type="ARBA" id="ARBA00022692"/>
    </source>
</evidence>
<evidence type="ECO:0000256" key="5">
    <source>
        <dbReference type="ARBA" id="ARBA00023136"/>
    </source>
</evidence>
<dbReference type="InterPro" id="IPR050920">
    <property type="entry name" value="Nematode_rcpt-like_delta"/>
</dbReference>
<evidence type="ECO:0000313" key="8">
    <source>
        <dbReference type="Proteomes" id="UP001432027"/>
    </source>
</evidence>
<evidence type="ECO:0000256" key="4">
    <source>
        <dbReference type="ARBA" id="ARBA00022989"/>
    </source>
</evidence>
<keyword evidence="4 6" id="KW-1133">Transmembrane helix</keyword>
<keyword evidence="8" id="KW-1185">Reference proteome</keyword>
<keyword evidence="5 6" id="KW-0472">Membrane</keyword>
<name>A0AAV5TDI0_9BILA</name>
<gene>
    <name evidence="7" type="ORF">PENTCL1PPCAC_15425</name>
</gene>
<dbReference type="AlphaFoldDB" id="A0AAV5TDI0"/>
<evidence type="ECO:0000256" key="2">
    <source>
        <dbReference type="ARBA" id="ARBA00009166"/>
    </source>
</evidence>
<dbReference type="Pfam" id="PF10317">
    <property type="entry name" value="7TM_GPCR_Srd"/>
    <property type="match status" value="1"/>
</dbReference>
<feature type="non-terminal residue" evidence="7">
    <location>
        <position position="98"/>
    </location>
</feature>
<feature type="transmembrane region" description="Helical" evidence="6">
    <location>
        <begin position="6"/>
        <end position="29"/>
    </location>
</feature>
<protein>
    <recommendedName>
        <fullName evidence="9">G protein-coupled receptor</fullName>
    </recommendedName>
</protein>
<dbReference type="PANTHER" id="PTHR22945">
    <property type="entry name" value="SERPENTINE RECEPTOR, CLASS D DELTA"/>
    <property type="match status" value="1"/>
</dbReference>
<evidence type="ECO:0000313" key="7">
    <source>
        <dbReference type="EMBL" id="GMS93250.1"/>
    </source>
</evidence>
<dbReference type="PANTHER" id="PTHR22945:SF40">
    <property type="entry name" value="SERPENTINE RECEPTOR, CLASS D (DELTA)-RELATED"/>
    <property type="match status" value="1"/>
</dbReference>
<reference evidence="7" key="1">
    <citation type="submission" date="2023-10" db="EMBL/GenBank/DDBJ databases">
        <title>Genome assembly of Pristionchus species.</title>
        <authorList>
            <person name="Yoshida K."/>
            <person name="Sommer R.J."/>
        </authorList>
    </citation>
    <scope>NUCLEOTIDE SEQUENCE</scope>
    <source>
        <strain evidence="7">RS0144</strain>
    </source>
</reference>